<keyword evidence="3" id="KW-0479">Metal-binding</keyword>
<evidence type="ECO:0000256" key="4">
    <source>
        <dbReference type="ARBA" id="ARBA00022964"/>
    </source>
</evidence>
<evidence type="ECO:0000256" key="6">
    <source>
        <dbReference type="ARBA" id="ARBA00023004"/>
    </source>
</evidence>
<dbReference type="Proteomes" id="UP001597216">
    <property type="component" value="Unassembled WGS sequence"/>
</dbReference>
<dbReference type="Pfam" id="PF00848">
    <property type="entry name" value="Ring_hydroxyl_A"/>
    <property type="match status" value="1"/>
</dbReference>
<protein>
    <submittedName>
        <fullName evidence="10">Aromatic ring-hydroxylating dioxygenase subunit alpha</fullName>
        <ecNumber evidence="10">1.14.13.-</ecNumber>
    </submittedName>
</protein>
<evidence type="ECO:0000256" key="7">
    <source>
        <dbReference type="ARBA" id="ARBA00023014"/>
    </source>
</evidence>
<dbReference type="InterPro" id="IPR001663">
    <property type="entry name" value="Rng_hydr_dOase-A"/>
</dbReference>
<evidence type="ECO:0000256" key="2">
    <source>
        <dbReference type="ARBA" id="ARBA00022714"/>
    </source>
</evidence>
<name>A0ABW3SWW0_9CAUL</name>
<keyword evidence="7" id="KW-0411">Iron-sulfur</keyword>
<dbReference type="PANTHER" id="PTHR43756">
    <property type="entry name" value="CHOLINE MONOOXYGENASE, CHLOROPLASTIC"/>
    <property type="match status" value="1"/>
</dbReference>
<keyword evidence="6" id="KW-0408">Iron</keyword>
<dbReference type="PRINTS" id="PR00090">
    <property type="entry name" value="RNGDIOXGNASE"/>
</dbReference>
<evidence type="ECO:0000256" key="3">
    <source>
        <dbReference type="ARBA" id="ARBA00022723"/>
    </source>
</evidence>
<reference evidence="11" key="1">
    <citation type="journal article" date="2019" name="Int. J. Syst. Evol. Microbiol.">
        <title>The Global Catalogue of Microorganisms (GCM) 10K type strain sequencing project: providing services to taxonomists for standard genome sequencing and annotation.</title>
        <authorList>
            <consortium name="The Broad Institute Genomics Platform"/>
            <consortium name="The Broad Institute Genome Sequencing Center for Infectious Disease"/>
            <person name="Wu L."/>
            <person name="Ma J."/>
        </authorList>
    </citation>
    <scope>NUCLEOTIDE SEQUENCE [LARGE SCALE GENOMIC DNA]</scope>
    <source>
        <strain evidence="11">CCUG 55074</strain>
    </source>
</reference>
<dbReference type="SUPFAM" id="SSF50022">
    <property type="entry name" value="ISP domain"/>
    <property type="match status" value="1"/>
</dbReference>
<dbReference type="InterPro" id="IPR017941">
    <property type="entry name" value="Rieske_2Fe-2S"/>
</dbReference>
<keyword evidence="2" id="KW-0001">2Fe-2S</keyword>
<feature type="domain" description="Rieske" evidence="9">
    <location>
        <begin position="51"/>
        <end position="131"/>
    </location>
</feature>
<keyword evidence="11" id="KW-1185">Reference proteome</keyword>
<comment type="similarity">
    <text evidence="1">Belongs to the bacterial ring-hydroxylating dioxygenase alpha subunit family.</text>
</comment>
<dbReference type="Gene3D" id="2.102.10.10">
    <property type="entry name" value="Rieske [2Fe-2S] iron-sulphur domain"/>
    <property type="match status" value="1"/>
</dbReference>
<dbReference type="GO" id="GO:0051213">
    <property type="term" value="F:dioxygenase activity"/>
    <property type="evidence" value="ECO:0007669"/>
    <property type="project" value="UniProtKB-KW"/>
</dbReference>
<dbReference type="InterPro" id="IPR015881">
    <property type="entry name" value="ARHD_Rieske_2Fe_2S"/>
</dbReference>
<keyword evidence="8" id="KW-0520">NAD</keyword>
<keyword evidence="4 10" id="KW-0223">Dioxygenase</keyword>
<dbReference type="EMBL" id="JBHTLQ010000002">
    <property type="protein sequence ID" value="MFD1189153.1"/>
    <property type="molecule type" value="Genomic_DNA"/>
</dbReference>
<evidence type="ECO:0000313" key="10">
    <source>
        <dbReference type="EMBL" id="MFD1189153.1"/>
    </source>
</evidence>
<dbReference type="Gene3D" id="3.90.380.10">
    <property type="entry name" value="Naphthalene 1,2-dioxygenase Alpha Subunit, Chain A, domain 1"/>
    <property type="match status" value="1"/>
</dbReference>
<accession>A0ABW3SWW0</accession>
<organism evidence="10 11">
    <name type="scientific">Phenylobacterium conjunctum</name>
    <dbReference type="NCBI Taxonomy" id="1298959"/>
    <lineage>
        <taxon>Bacteria</taxon>
        <taxon>Pseudomonadati</taxon>
        <taxon>Pseudomonadota</taxon>
        <taxon>Alphaproteobacteria</taxon>
        <taxon>Caulobacterales</taxon>
        <taxon>Caulobacteraceae</taxon>
        <taxon>Phenylobacterium</taxon>
    </lineage>
</organism>
<dbReference type="RefSeq" id="WP_374345446.1">
    <property type="nucleotide sequence ID" value="NZ_JBHTLQ010000002.1"/>
</dbReference>
<dbReference type="PROSITE" id="PS51296">
    <property type="entry name" value="RIESKE"/>
    <property type="match status" value="1"/>
</dbReference>
<dbReference type="SUPFAM" id="SSF55961">
    <property type="entry name" value="Bet v1-like"/>
    <property type="match status" value="1"/>
</dbReference>
<dbReference type="PROSITE" id="PS00570">
    <property type="entry name" value="RING_HYDROXYL_ALPHA"/>
    <property type="match status" value="1"/>
</dbReference>
<dbReference type="EC" id="1.14.13.-" evidence="10"/>
<comment type="caution">
    <text evidence="10">The sequence shown here is derived from an EMBL/GenBank/DDBJ whole genome shotgun (WGS) entry which is preliminary data.</text>
</comment>
<evidence type="ECO:0000256" key="5">
    <source>
        <dbReference type="ARBA" id="ARBA00023002"/>
    </source>
</evidence>
<evidence type="ECO:0000313" key="11">
    <source>
        <dbReference type="Proteomes" id="UP001597216"/>
    </source>
</evidence>
<evidence type="ECO:0000256" key="8">
    <source>
        <dbReference type="ARBA" id="ARBA00023027"/>
    </source>
</evidence>
<dbReference type="PANTHER" id="PTHR43756:SF1">
    <property type="entry name" value="3-PHENYLPROPIONATE_CINNAMIC ACID DIOXYGENASE SUBUNIT ALPHA"/>
    <property type="match status" value="1"/>
</dbReference>
<sequence>MADGTQHAAAWDRATLTALFDPETGWLDRRVLSDESLYQLELERIFARGWNFMCHESQLKAPGDYLISYIGEDQVIVVRGADGEIRALLNTCRHRGNALCRAEQGRAKSFVCSYHGWNYALDGELIGVPGQSTFYHGELDKSRLSLAKARIESHLGFYFATLAEDAPSLHDYLGVTGRAGLGMICAHGEIEVAEGVQKNIIDCNWKIAVDNLFDWYHVPYSHASANTAGFLDIARIQFPKDQMVMLGEYGHAIGGPGIPRAAQDQINALTDAQRMELSHAQADMAPRIRPRAATDLMGPEGVRSEGHPNIFPNLWVTISGTQMCLRLPRGPSHTELWWYTLVPKAAPPEAKREIIRRMNHVFGPAGLLEQDDGENWSQSTRSSRGVASRTLGHNLQMGLGHDEAKVGAGGEHYIEGLISEHGQRWLYRAWTEWMSARDWAELKANHSAPPTGRV</sequence>
<gene>
    <name evidence="10" type="ORF">ACFQ27_01055</name>
</gene>
<proteinExistence type="inferred from homology"/>
<evidence type="ECO:0000259" key="9">
    <source>
        <dbReference type="PROSITE" id="PS51296"/>
    </source>
</evidence>
<keyword evidence="5 10" id="KW-0560">Oxidoreductase</keyword>
<dbReference type="InterPro" id="IPR015879">
    <property type="entry name" value="Ring_hydroxy_dOase_asu_C_dom"/>
</dbReference>
<dbReference type="Pfam" id="PF00355">
    <property type="entry name" value="Rieske"/>
    <property type="match status" value="1"/>
</dbReference>
<evidence type="ECO:0000256" key="1">
    <source>
        <dbReference type="ARBA" id="ARBA00008751"/>
    </source>
</evidence>
<dbReference type="InterPro" id="IPR036922">
    <property type="entry name" value="Rieske_2Fe-2S_sf"/>
</dbReference>